<organism evidence="2 3">
    <name type="scientific">Synechococcus lacustris str. Tous</name>
    <dbReference type="NCBI Taxonomy" id="1910958"/>
    <lineage>
        <taxon>Bacteria</taxon>
        <taxon>Bacillati</taxon>
        <taxon>Cyanobacteriota</taxon>
        <taxon>Cyanophyceae</taxon>
        <taxon>Synechococcales</taxon>
        <taxon>Synechococcaceae</taxon>
        <taxon>Synechococcus</taxon>
    </lineage>
</organism>
<sequence length="345" mass="38093">MEFLPWKTVDLDGAFRVTAPESIAEEVIQEVSNAVTFRFHGDLSEVKLEILLTPPWGWQDSLPSDEQVSPPAGFFCRLISRSTGRRLIVPLEADGNNLWFAEINYNALLDGEEIRAEALLVRTGAALKPQAGLAKRKGQIIGRSEIHVVRFSSRTTTEEAIFQLRWESFPSSCSHQLWRLQPGEPPTVELNADVAAPLRRLMMSRSRRRSGGALQRDALFITVCSSVWPLLVADVLHHLQRTLEENVALNTSEAIDLLSGWQIRLLGLFAAGLAEADVPVHAALPLVAAELRSPGGFSRLLMKMPLLIQEETKLVQLAEAMANAQQTKPEDEVDSLPPSAEVKAA</sequence>
<reference evidence="3" key="1">
    <citation type="submission" date="2018-03" db="EMBL/GenBank/DDBJ databases">
        <title>Ecological and genomic features of two cosmopolitan and abundant freshwater picocyanobacteria.</title>
        <authorList>
            <person name="Cabello-Yeves P.J."/>
            <person name="Picazo A."/>
            <person name="Camacho A."/>
            <person name="Callieri C."/>
            <person name="Rosselli R."/>
            <person name="Roda-Garcia J."/>
            <person name="Coutinho F.H."/>
            <person name="Rodriguez-Valera F."/>
        </authorList>
    </citation>
    <scope>NUCLEOTIDE SEQUENCE [LARGE SCALE GENOMIC DNA]</scope>
    <source>
        <strain evidence="3">Tous</strain>
    </source>
</reference>
<gene>
    <name evidence="2" type="ORF">C7K08_08945</name>
</gene>
<dbReference type="AlphaFoldDB" id="A0A2P7EDE9"/>
<accession>A0A2P7EDE9</accession>
<evidence type="ECO:0000256" key="1">
    <source>
        <dbReference type="SAM" id="MobiDB-lite"/>
    </source>
</evidence>
<name>A0A2P7EDE9_9SYNE</name>
<protein>
    <submittedName>
        <fullName evidence="2">Uncharacterized protein</fullName>
    </submittedName>
</protein>
<keyword evidence="3" id="KW-1185">Reference proteome</keyword>
<dbReference type="EMBL" id="PXVC01000041">
    <property type="protein sequence ID" value="PSI01251.1"/>
    <property type="molecule type" value="Genomic_DNA"/>
</dbReference>
<dbReference type="Proteomes" id="UP000240206">
    <property type="component" value="Unassembled WGS sequence"/>
</dbReference>
<comment type="caution">
    <text evidence="2">The sequence shown here is derived from an EMBL/GenBank/DDBJ whole genome shotgun (WGS) entry which is preliminary data.</text>
</comment>
<dbReference type="RefSeq" id="WP_106500300.1">
    <property type="nucleotide sequence ID" value="NZ_PXVC01000041.1"/>
</dbReference>
<feature type="region of interest" description="Disordered" evidence="1">
    <location>
        <begin position="324"/>
        <end position="345"/>
    </location>
</feature>
<evidence type="ECO:0000313" key="2">
    <source>
        <dbReference type="EMBL" id="PSI01251.1"/>
    </source>
</evidence>
<proteinExistence type="predicted"/>
<evidence type="ECO:0000313" key="3">
    <source>
        <dbReference type="Proteomes" id="UP000240206"/>
    </source>
</evidence>